<proteinExistence type="predicted"/>
<feature type="region of interest" description="Disordered" evidence="1">
    <location>
        <begin position="253"/>
        <end position="313"/>
    </location>
</feature>
<dbReference type="Proteomes" id="UP000053558">
    <property type="component" value="Unassembled WGS sequence"/>
</dbReference>
<evidence type="ECO:0000256" key="1">
    <source>
        <dbReference type="SAM" id="MobiDB-lite"/>
    </source>
</evidence>
<feature type="region of interest" description="Disordered" evidence="1">
    <location>
        <begin position="354"/>
        <end position="389"/>
    </location>
</feature>
<reference evidence="3" key="1">
    <citation type="journal article" date="2012" name="Science">
        <title>The Paleozoic origin of enzymatic lignin decomposition reconstructed from 31 fungal genomes.</title>
        <authorList>
            <person name="Floudas D."/>
            <person name="Binder M."/>
            <person name="Riley R."/>
            <person name="Barry K."/>
            <person name="Blanchette R.A."/>
            <person name="Henrissat B."/>
            <person name="Martinez A.T."/>
            <person name="Otillar R."/>
            <person name="Spatafora J.W."/>
            <person name="Yadav J.S."/>
            <person name="Aerts A."/>
            <person name="Benoit I."/>
            <person name="Boyd A."/>
            <person name="Carlson A."/>
            <person name="Copeland A."/>
            <person name="Coutinho P.M."/>
            <person name="de Vries R.P."/>
            <person name="Ferreira P."/>
            <person name="Findley K."/>
            <person name="Foster B."/>
            <person name="Gaskell J."/>
            <person name="Glotzer D."/>
            <person name="Gorecki P."/>
            <person name="Heitman J."/>
            <person name="Hesse C."/>
            <person name="Hori C."/>
            <person name="Igarashi K."/>
            <person name="Jurgens J.A."/>
            <person name="Kallen N."/>
            <person name="Kersten P."/>
            <person name="Kohler A."/>
            <person name="Kuees U."/>
            <person name="Kumar T.K.A."/>
            <person name="Kuo A."/>
            <person name="LaButti K."/>
            <person name="Larrondo L.F."/>
            <person name="Lindquist E."/>
            <person name="Ling A."/>
            <person name="Lombard V."/>
            <person name="Lucas S."/>
            <person name="Lundell T."/>
            <person name="Martin R."/>
            <person name="McLaughlin D.J."/>
            <person name="Morgenstern I."/>
            <person name="Morin E."/>
            <person name="Murat C."/>
            <person name="Nagy L.G."/>
            <person name="Nolan M."/>
            <person name="Ohm R.A."/>
            <person name="Patyshakuliyeva A."/>
            <person name="Rokas A."/>
            <person name="Ruiz-Duenas F.J."/>
            <person name="Sabat G."/>
            <person name="Salamov A."/>
            <person name="Samejima M."/>
            <person name="Schmutz J."/>
            <person name="Slot J.C."/>
            <person name="St John F."/>
            <person name="Stenlid J."/>
            <person name="Sun H."/>
            <person name="Sun S."/>
            <person name="Syed K."/>
            <person name="Tsang A."/>
            <person name="Wiebenga A."/>
            <person name="Young D."/>
            <person name="Pisabarro A."/>
            <person name="Eastwood D.C."/>
            <person name="Martin F."/>
            <person name="Cullen D."/>
            <person name="Grigoriev I.V."/>
            <person name="Hibbett D.S."/>
        </authorList>
    </citation>
    <scope>NUCLEOTIDE SEQUENCE [LARGE SCALE GENOMIC DNA]</scope>
    <source>
        <strain evidence="3">RWD-64-598 SS2</strain>
    </source>
</reference>
<dbReference type="RefSeq" id="XP_007767486.1">
    <property type="nucleotide sequence ID" value="XM_007769296.1"/>
</dbReference>
<organism evidence="2 3">
    <name type="scientific">Coniophora puteana (strain RWD-64-598)</name>
    <name type="common">Brown rot fungus</name>
    <dbReference type="NCBI Taxonomy" id="741705"/>
    <lineage>
        <taxon>Eukaryota</taxon>
        <taxon>Fungi</taxon>
        <taxon>Dikarya</taxon>
        <taxon>Basidiomycota</taxon>
        <taxon>Agaricomycotina</taxon>
        <taxon>Agaricomycetes</taxon>
        <taxon>Agaricomycetidae</taxon>
        <taxon>Boletales</taxon>
        <taxon>Coniophorineae</taxon>
        <taxon>Coniophoraceae</taxon>
        <taxon>Coniophora</taxon>
    </lineage>
</organism>
<feature type="region of interest" description="Disordered" evidence="1">
    <location>
        <begin position="124"/>
        <end position="215"/>
    </location>
</feature>
<evidence type="ECO:0000313" key="3">
    <source>
        <dbReference type="Proteomes" id="UP000053558"/>
    </source>
</evidence>
<name>A0A5M3MTS3_CONPW</name>
<accession>A0A5M3MTS3</accession>
<feature type="compositionally biased region" description="Polar residues" evidence="1">
    <location>
        <begin position="200"/>
        <end position="215"/>
    </location>
</feature>
<evidence type="ECO:0000313" key="2">
    <source>
        <dbReference type="EMBL" id="EIW81941.1"/>
    </source>
</evidence>
<feature type="compositionally biased region" description="Basic and acidic residues" evidence="1">
    <location>
        <begin position="142"/>
        <end position="153"/>
    </location>
</feature>
<feature type="compositionally biased region" description="Polar residues" evidence="1">
    <location>
        <begin position="267"/>
        <end position="276"/>
    </location>
</feature>
<dbReference type="KEGG" id="cput:CONPUDRAFT_72298"/>
<comment type="caution">
    <text evidence="2">The sequence shown here is derived from an EMBL/GenBank/DDBJ whole genome shotgun (WGS) entry which is preliminary data.</text>
</comment>
<sequence>MSSNTKANNTFSATNVFSGLHVEEWALSMLHYCRSEGCGIALDPRPVALATGTAEEMAERNKEIKEWDAKDMQARGKIGFKVDPHVWSKVEEAATSTTVSVKTASEILAFLKSEYGVQKCGVTEAFPKPKGQGSKQKKRGGRNYDRSGKRDAHAANGTVHFAQSADRYTPVDQREYFPAPRELPPLPPMQESVRDPRLLPNQSGQRFQGTGASNNFGIHQALDRARETASLHGSIRPLVEDVRTEVQREMLEERLREEPSMEIAETPQGSPTPTERTIQEPIAPEASRRDLQIRLGPKPLSRRLGSQRRSATTANVDFVDTGSSAEPDVNDLELRSVADGLSYGTEFLTGPTFFGLPPSDESSVEDLPPRPVHPEPVSPNASAETLVDPPPRPLPNFHCNICRGRYCRMPEDHVLLSFGLRLSRAEIRRVRKADGIPTGQRPRGLQADRLQDAAGELGVPSEIFGWPRRRQEEWMRELTEIRTVQLATTPPRYSIRVFSTQAR</sequence>
<dbReference type="AlphaFoldDB" id="A0A5M3MTS3"/>
<gene>
    <name evidence="2" type="ORF">CONPUDRAFT_72298</name>
</gene>
<dbReference type="GeneID" id="19209023"/>
<dbReference type="EMBL" id="JH711577">
    <property type="protein sequence ID" value="EIW81941.1"/>
    <property type="molecule type" value="Genomic_DNA"/>
</dbReference>
<protein>
    <submittedName>
        <fullName evidence="2">Uncharacterized protein</fullName>
    </submittedName>
</protein>
<keyword evidence="3" id="KW-1185">Reference proteome</keyword>